<protein>
    <submittedName>
        <fullName evidence="2">Helicase/secretion neighborhood CpaE-like protein</fullName>
    </submittedName>
</protein>
<dbReference type="Gene3D" id="3.40.50.300">
    <property type="entry name" value="P-loop containing nucleotide triphosphate hydrolases"/>
    <property type="match status" value="1"/>
</dbReference>
<proteinExistence type="predicted"/>
<dbReference type="NCBIfam" id="TIGR03815">
    <property type="entry name" value="CpaE_hom_Actino"/>
    <property type="match status" value="1"/>
</dbReference>
<sequence>MNAQEPPFSDSVHSPFLGAVIAEDHGSTLDTMQVALITDLAAITDECARVAESIGISLKVLPPDSGGWQNASLILLGEDVREAPATDHADRILVVLDGDEPSSAWKRAAHLGVEQLAVLPSAAEWLSGRMIAAVEPPVAPGVTVGVVAGCGGAGASVLSCALARRAGPNVSTVLVDADPLGGGLDLVLGAEQVPGPRWADLSASRGQLRPSTLSQALPRHEGLAILSWGRDDILDLDPDVFDDFLAAAGQAFDLVIVDLPRHAPPQWTRRCHHVLLVSPARVRSAVAASQVAKRLSQSHPDVRLVVRDTGAGGLDAELLAESIGLDLAGSIRDDRGLSAAVDRGEGIPGGARLGRLVERLLGEWVE</sequence>
<dbReference type="InterPro" id="IPR027417">
    <property type="entry name" value="P-loop_NTPase"/>
</dbReference>
<dbReference type="InterPro" id="IPR022521">
    <property type="entry name" value="Rv3660c"/>
</dbReference>
<dbReference type="InterPro" id="IPR050625">
    <property type="entry name" value="ParA/MinD_ATPase"/>
</dbReference>
<organism evidence="2 3">
    <name type="scientific">Brevibacterium sandarakinum</name>
    <dbReference type="NCBI Taxonomy" id="629680"/>
    <lineage>
        <taxon>Bacteria</taxon>
        <taxon>Bacillati</taxon>
        <taxon>Actinomycetota</taxon>
        <taxon>Actinomycetes</taxon>
        <taxon>Micrococcales</taxon>
        <taxon>Brevibacteriaceae</taxon>
        <taxon>Brevibacterium</taxon>
    </lineage>
</organism>
<keyword evidence="3" id="KW-1185">Reference proteome</keyword>
<dbReference type="GO" id="GO:0005829">
    <property type="term" value="C:cytosol"/>
    <property type="evidence" value="ECO:0007669"/>
    <property type="project" value="TreeGrafter"/>
</dbReference>
<accession>A0A1H1MY26</accession>
<dbReference type="Pfam" id="PF26563">
    <property type="entry name" value="Rv3660c_N"/>
    <property type="match status" value="1"/>
</dbReference>
<dbReference type="AlphaFoldDB" id="A0A1H1MY26"/>
<dbReference type="InterPro" id="IPR059050">
    <property type="entry name" value="Rv3660c_N"/>
</dbReference>
<dbReference type="GO" id="GO:0016887">
    <property type="term" value="F:ATP hydrolysis activity"/>
    <property type="evidence" value="ECO:0007669"/>
    <property type="project" value="TreeGrafter"/>
</dbReference>
<dbReference type="EMBL" id="LT629739">
    <property type="protein sequence ID" value="SDR91537.1"/>
    <property type="molecule type" value="Genomic_DNA"/>
</dbReference>
<dbReference type="PANTHER" id="PTHR43384:SF11">
    <property type="entry name" value="SEPTUM SITE DETERMINING PROTEIN"/>
    <property type="match status" value="1"/>
</dbReference>
<dbReference type="RefSeq" id="WP_231939012.1">
    <property type="nucleotide sequence ID" value="NZ_LT629739.1"/>
</dbReference>
<name>A0A1H1MY26_BRESA</name>
<dbReference type="SUPFAM" id="SSF52540">
    <property type="entry name" value="P-loop containing nucleoside triphosphate hydrolases"/>
    <property type="match status" value="1"/>
</dbReference>
<dbReference type="STRING" id="629680.SAMN04489751_0792"/>
<gene>
    <name evidence="2" type="ORF">SAMN04489751_0792</name>
</gene>
<dbReference type="GO" id="GO:0051782">
    <property type="term" value="P:negative regulation of cell division"/>
    <property type="evidence" value="ECO:0007669"/>
    <property type="project" value="TreeGrafter"/>
</dbReference>
<feature type="domain" description="Rv3660c-like CheY-like N-terminal" evidence="1">
    <location>
        <begin position="38"/>
        <end position="138"/>
    </location>
</feature>
<dbReference type="GO" id="GO:0004386">
    <property type="term" value="F:helicase activity"/>
    <property type="evidence" value="ECO:0007669"/>
    <property type="project" value="UniProtKB-KW"/>
</dbReference>
<dbReference type="Proteomes" id="UP000199700">
    <property type="component" value="Chromosome"/>
</dbReference>
<reference evidence="2" key="1">
    <citation type="submission" date="2016-10" db="EMBL/GenBank/DDBJ databases">
        <authorList>
            <person name="Varghese N."/>
            <person name="Submissions S."/>
        </authorList>
    </citation>
    <scope>NUCLEOTIDE SEQUENCE [LARGE SCALE GENOMIC DNA]</scope>
    <source>
        <strain evidence="2">DSM 22082</strain>
    </source>
</reference>
<evidence type="ECO:0000313" key="3">
    <source>
        <dbReference type="Proteomes" id="UP000199700"/>
    </source>
</evidence>
<dbReference type="GO" id="GO:0005524">
    <property type="term" value="F:ATP binding"/>
    <property type="evidence" value="ECO:0007669"/>
    <property type="project" value="TreeGrafter"/>
</dbReference>
<evidence type="ECO:0000313" key="2">
    <source>
        <dbReference type="EMBL" id="SDR91537.1"/>
    </source>
</evidence>
<evidence type="ECO:0000259" key="1">
    <source>
        <dbReference type="Pfam" id="PF26563"/>
    </source>
</evidence>
<dbReference type="GO" id="GO:0009898">
    <property type="term" value="C:cytoplasmic side of plasma membrane"/>
    <property type="evidence" value="ECO:0007669"/>
    <property type="project" value="TreeGrafter"/>
</dbReference>
<dbReference type="PANTHER" id="PTHR43384">
    <property type="entry name" value="SEPTUM SITE-DETERMINING PROTEIN MIND HOMOLOG, CHLOROPLASTIC-RELATED"/>
    <property type="match status" value="1"/>
</dbReference>